<reference evidence="1" key="1">
    <citation type="submission" date="2022-08" db="EMBL/GenBank/DDBJ databases">
        <title>Genomic Encyclopedia of Type Strains, Phase V (KMG-V): Genome sequencing to study the core and pangenomes of soil and plant-associated prokaryotes.</title>
        <authorList>
            <person name="Whitman W."/>
        </authorList>
    </citation>
    <scope>NUCLEOTIDE SEQUENCE</scope>
    <source>
        <strain evidence="1">SP2016B</strain>
    </source>
</reference>
<dbReference type="AlphaFoldDB" id="A0A9X2ZP68"/>
<evidence type="ECO:0000313" key="1">
    <source>
        <dbReference type="EMBL" id="MCS3866831.1"/>
    </source>
</evidence>
<protein>
    <submittedName>
        <fullName evidence="1">Uncharacterized protein</fullName>
    </submittedName>
</protein>
<dbReference type="RefSeq" id="WP_251930266.1">
    <property type="nucleotide sequence ID" value="NZ_CALTSD010000014.1"/>
</dbReference>
<dbReference type="Proteomes" id="UP001155034">
    <property type="component" value="Unassembled WGS sequence"/>
</dbReference>
<comment type="caution">
    <text evidence="1">The sequence shown here is derived from an EMBL/GenBank/DDBJ whole genome shotgun (WGS) entry which is preliminary data.</text>
</comment>
<sequence>MTLEKRQVDKLDRICAQIKLNGGENLSRSNVARSLFDALISADIDLSGITSEEDLRKLFNETMA</sequence>
<accession>A0A9X2ZP68</accession>
<evidence type="ECO:0000313" key="2">
    <source>
        <dbReference type="Proteomes" id="UP001155034"/>
    </source>
</evidence>
<name>A0A9X2ZP68_9BACT</name>
<gene>
    <name evidence="1" type="ORF">GGP82_003414</name>
</gene>
<organism evidence="1 2">
    <name type="scientific">Salinibacter ruber</name>
    <dbReference type="NCBI Taxonomy" id="146919"/>
    <lineage>
        <taxon>Bacteria</taxon>
        <taxon>Pseudomonadati</taxon>
        <taxon>Rhodothermota</taxon>
        <taxon>Rhodothermia</taxon>
        <taxon>Rhodothermales</taxon>
        <taxon>Salinibacteraceae</taxon>
        <taxon>Salinibacter</taxon>
    </lineage>
</organism>
<dbReference type="EMBL" id="JANTYZ010000022">
    <property type="protein sequence ID" value="MCS3866831.1"/>
    <property type="molecule type" value="Genomic_DNA"/>
</dbReference>
<proteinExistence type="predicted"/>